<evidence type="ECO:0008006" key="3">
    <source>
        <dbReference type="Google" id="ProtNLM"/>
    </source>
</evidence>
<keyword evidence="2" id="KW-1185">Reference proteome</keyword>
<dbReference type="Proteomes" id="UP000199651">
    <property type="component" value="Unassembled WGS sequence"/>
</dbReference>
<dbReference type="EMBL" id="FNJB01000017">
    <property type="protein sequence ID" value="SDP84815.1"/>
    <property type="molecule type" value="Genomic_DNA"/>
</dbReference>
<reference evidence="2" key="1">
    <citation type="submission" date="2016-10" db="EMBL/GenBank/DDBJ databases">
        <authorList>
            <person name="Varghese N."/>
            <person name="Submissions S."/>
        </authorList>
    </citation>
    <scope>NUCLEOTIDE SEQUENCE [LARGE SCALE GENOMIC DNA]</scope>
    <source>
        <strain evidence="2">IBRC-M 10655</strain>
    </source>
</reference>
<dbReference type="STRING" id="504798.SAMN05421871_10736"/>
<name>A0A1H0W2Q8_9PSEU</name>
<protein>
    <recommendedName>
        <fullName evidence="3">Glutathionylspermidine synthase</fullName>
    </recommendedName>
</protein>
<accession>A0A1H0W2Q8</accession>
<dbReference type="SUPFAM" id="SSF56059">
    <property type="entry name" value="Glutathione synthetase ATP-binding domain-like"/>
    <property type="match status" value="1"/>
</dbReference>
<dbReference type="AlphaFoldDB" id="A0A1H0W2Q8"/>
<gene>
    <name evidence="1" type="ORF">SAMN05192558_11736</name>
</gene>
<organism evidence="1 2">
    <name type="scientific">Actinokineospora alba</name>
    <dbReference type="NCBI Taxonomy" id="504798"/>
    <lineage>
        <taxon>Bacteria</taxon>
        <taxon>Bacillati</taxon>
        <taxon>Actinomycetota</taxon>
        <taxon>Actinomycetes</taxon>
        <taxon>Pseudonocardiales</taxon>
        <taxon>Pseudonocardiaceae</taxon>
        <taxon>Actinokineospora</taxon>
    </lineage>
</organism>
<dbReference type="OrthoDB" id="8041036at2"/>
<sequence>MDRVSLTRDYLARVVESGAKAGELTGDPQDSALLETFYSDRYLSRPLFLGHAEQVRLHTDLENLRQALASLPDRLFGGDFAAFARAVGLSEVQVAAVMRGRGPAVSRQTRADLYADGDGFKLLELNIGSAVGGMDNADLCRELLAHPALADFAGEHGLGFVDSLREQVNNIRVESGFGPGDSPVVALTDTPEGHAKMLPYMDALCARWREHGLDAHPAHLGQLQARDGRVWLDGRPVDVVFRAFLIGDLLKSPEIAALLDPLLDAAERGEVTIFTPLDSAAYASKGALAMLSDERNRGLFGPEELASLDRLLPWTRRVSRGPVTLEGGERVDLVDYTLANQQELALKPTSLAGGEGVLLGWARDLTPHQWREQILAAVDGPYVLQRRVRPTPEQFPDEHGDLRPWTCLWGVFTVVNGYGGAYIRATPTDSGSDVVNIATGAYAGPVLHQTRAAHEE</sequence>
<evidence type="ECO:0000313" key="2">
    <source>
        <dbReference type="Proteomes" id="UP000199651"/>
    </source>
</evidence>
<proteinExistence type="predicted"/>
<dbReference type="RefSeq" id="WP_091383474.1">
    <property type="nucleotide sequence ID" value="NZ_FNDV01000007.1"/>
</dbReference>
<evidence type="ECO:0000313" key="1">
    <source>
        <dbReference type="EMBL" id="SDP84815.1"/>
    </source>
</evidence>